<evidence type="ECO:0000256" key="2">
    <source>
        <dbReference type="SAM" id="SignalP"/>
    </source>
</evidence>
<dbReference type="Proteomes" id="UP001159428">
    <property type="component" value="Unassembled WGS sequence"/>
</dbReference>
<dbReference type="InterPro" id="IPR003609">
    <property type="entry name" value="Pan_app"/>
</dbReference>
<name>A0AAU9VJH8_9CNID</name>
<evidence type="ECO:0000313" key="4">
    <source>
        <dbReference type="EMBL" id="CAH3031051.1"/>
    </source>
</evidence>
<feature type="signal peptide" evidence="2">
    <location>
        <begin position="1"/>
        <end position="15"/>
    </location>
</feature>
<gene>
    <name evidence="4" type="ORF">PMEA_00000674</name>
</gene>
<keyword evidence="1" id="KW-1015">Disulfide bond</keyword>
<dbReference type="GO" id="GO:0005615">
    <property type="term" value="C:extracellular space"/>
    <property type="evidence" value="ECO:0007669"/>
    <property type="project" value="TreeGrafter"/>
</dbReference>
<proteinExistence type="predicted"/>
<keyword evidence="2" id="KW-0732">Signal</keyword>
<sequence>MVLCYFGVLIVICHAQLTQAIAQCGRPTYSEYGHHLSGHVITTSKTSSITECVMFCLNESRCKSLNFRLKDKSCDLNAADKRTHPRDFGPKEGSVYMNMDDEFKSCSEILKKLPGAESGYYWITIGNRDAQVYCDLEKHETLPTSNFLSIKSCVPFTHKSQGRKLSDSDIHEVAKEEGTFRVDVLQSDGTFLHTVFYRIPSGQNKFNSTCHQGNCPRIIISHSYPNGWESSSCTGIEKGYLIVPNNYWVFDGHDNGECGGQYWSSSQYDLRQVKRALHGYPCPEIPSADTFGINRNSVQECCT</sequence>
<feature type="chain" id="PRO_5043919745" description="Apple domain-containing protein" evidence="2">
    <location>
        <begin position="16"/>
        <end position="303"/>
    </location>
</feature>
<dbReference type="EMBL" id="CALNXJ010000001">
    <property type="protein sequence ID" value="CAH3031051.1"/>
    <property type="molecule type" value="Genomic_DNA"/>
</dbReference>
<dbReference type="GO" id="GO:0070492">
    <property type="term" value="F:oligosaccharide binding"/>
    <property type="evidence" value="ECO:0007669"/>
    <property type="project" value="TreeGrafter"/>
</dbReference>
<keyword evidence="5" id="KW-1185">Reference proteome</keyword>
<evidence type="ECO:0000313" key="5">
    <source>
        <dbReference type="Proteomes" id="UP001159428"/>
    </source>
</evidence>
<dbReference type="SUPFAM" id="SSF57414">
    <property type="entry name" value="Hairpin loop containing domain-like"/>
    <property type="match status" value="1"/>
</dbReference>
<dbReference type="AlphaFoldDB" id="A0AAU9VJH8"/>
<evidence type="ECO:0000259" key="3">
    <source>
        <dbReference type="PROSITE" id="PS50948"/>
    </source>
</evidence>
<evidence type="ECO:0000256" key="1">
    <source>
        <dbReference type="ARBA" id="ARBA00023157"/>
    </source>
</evidence>
<dbReference type="Pfam" id="PF00024">
    <property type="entry name" value="PAN_1"/>
    <property type="match status" value="1"/>
</dbReference>
<reference evidence="4 5" key="1">
    <citation type="submission" date="2022-05" db="EMBL/GenBank/DDBJ databases">
        <authorList>
            <consortium name="Genoscope - CEA"/>
            <person name="William W."/>
        </authorList>
    </citation>
    <scope>NUCLEOTIDE SEQUENCE [LARGE SCALE GENOMIC DNA]</scope>
</reference>
<dbReference type="Gene3D" id="3.50.4.10">
    <property type="entry name" value="Hepatocyte Growth Factor"/>
    <property type="match status" value="1"/>
</dbReference>
<comment type="caution">
    <text evidence="4">The sequence shown here is derived from an EMBL/GenBank/DDBJ whole genome shotgun (WGS) entry which is preliminary data.</text>
</comment>
<protein>
    <recommendedName>
        <fullName evidence="3">Apple domain-containing protein</fullName>
    </recommendedName>
</protein>
<accession>A0AAU9VJH8</accession>
<dbReference type="PANTHER" id="PTHR16146">
    <property type="entry name" value="INTELECTIN"/>
    <property type="match status" value="1"/>
</dbReference>
<dbReference type="PROSITE" id="PS50948">
    <property type="entry name" value="PAN"/>
    <property type="match status" value="1"/>
</dbReference>
<dbReference type="Gene3D" id="2.60.120.1000">
    <property type="match status" value="1"/>
</dbReference>
<feature type="domain" description="Apple" evidence="3">
    <location>
        <begin position="24"/>
        <end position="101"/>
    </location>
</feature>
<dbReference type="CDD" id="cd01099">
    <property type="entry name" value="PAN_AP_HGF"/>
    <property type="match status" value="1"/>
</dbReference>
<dbReference type="PANTHER" id="PTHR16146:SF46">
    <property type="entry name" value="INTELECTIN-1A-RELATED"/>
    <property type="match status" value="1"/>
</dbReference>
<organism evidence="4 5">
    <name type="scientific">Pocillopora meandrina</name>
    <dbReference type="NCBI Taxonomy" id="46732"/>
    <lineage>
        <taxon>Eukaryota</taxon>
        <taxon>Metazoa</taxon>
        <taxon>Cnidaria</taxon>
        <taxon>Anthozoa</taxon>
        <taxon>Hexacorallia</taxon>
        <taxon>Scleractinia</taxon>
        <taxon>Astrocoeniina</taxon>
        <taxon>Pocilloporidae</taxon>
        <taxon>Pocillopora</taxon>
    </lineage>
</organism>
<dbReference type="SMART" id="SM00473">
    <property type="entry name" value="PAN_AP"/>
    <property type="match status" value="1"/>
</dbReference>